<reference evidence="13" key="1">
    <citation type="submission" date="2025-08" db="UniProtKB">
        <authorList>
            <consortium name="RefSeq"/>
        </authorList>
    </citation>
    <scope>IDENTIFICATION</scope>
    <source>
        <tissue evidence="13">Whole sample</tissue>
    </source>
</reference>
<dbReference type="OrthoDB" id="1854593at2759"/>
<dbReference type="GO" id="GO:0036503">
    <property type="term" value="P:ERAD pathway"/>
    <property type="evidence" value="ECO:0007669"/>
    <property type="project" value="InterPro"/>
</dbReference>
<feature type="domain" description="CUE" evidence="11">
    <location>
        <begin position="294"/>
        <end position="336"/>
    </location>
</feature>
<evidence type="ECO:0000256" key="7">
    <source>
        <dbReference type="ARBA" id="ARBA00035685"/>
    </source>
</evidence>
<dbReference type="GO" id="GO:0005789">
    <property type="term" value="C:endoplasmic reticulum membrane"/>
    <property type="evidence" value="ECO:0007669"/>
    <property type="project" value="UniProtKB-SubCell"/>
</dbReference>
<name>A0A8B8ADM0_CRAVI</name>
<feature type="transmembrane region" description="Helical" evidence="10">
    <location>
        <begin position="21"/>
        <end position="44"/>
    </location>
</feature>
<evidence type="ECO:0000256" key="2">
    <source>
        <dbReference type="ARBA" id="ARBA00004502"/>
    </source>
</evidence>
<sequence>MEALFHVNRIPDSRTKLMTALYFPFGVALVIIRLFITLHALLVTCILPKSAATSFILKTIFGVIGIQVFIQEDRRKDKNAKVIVSNHVSNLDHMIIDFIIANITPDIVGLSSFMQWLTGFRDFGSSKGTDVLEENIRKFVRESKFPVLLHPEKATTNGTGLLKFMPFPFSLGKVQPVAIQATRWPNTLAVTTLTSNIYQDFLWSLFVPYTIYKVKLLPEEECNEGESEEEFAERVRRNMAECLGVPLTEFTWSDKQDLIKRLEEEEARRQEQQKKSSQRPIGSLSSNRSVSDPELQRMMQQVLDVLPDTPASIILQDLEKTREVDLTITNILEGKVSKENNKASQASDSLLYIRKKINVDIAPSHQKYGDTTFHSVATSRMLSLEERKQIMLETARQRYKEKHGLI</sequence>
<keyword evidence="10" id="KW-1133">Transmembrane helix</keyword>
<evidence type="ECO:0000313" key="13">
    <source>
        <dbReference type="RefSeq" id="XP_022289577.1"/>
    </source>
</evidence>
<comment type="subcellular location">
    <subcellularLocation>
        <location evidence="1">Endoplasmic reticulum membrane</location>
        <topology evidence="1">Peripheral membrane protein</topology>
    </subcellularLocation>
    <subcellularLocation>
        <location evidence="2">Lipid droplet</location>
    </subcellularLocation>
</comment>
<dbReference type="AlphaFoldDB" id="A0A8B8ADM0"/>
<evidence type="ECO:0000256" key="6">
    <source>
        <dbReference type="ARBA" id="ARBA00035634"/>
    </source>
</evidence>
<dbReference type="InterPro" id="IPR048056">
    <property type="entry name" value="AUP1_CUE"/>
</dbReference>
<dbReference type="GeneID" id="111101400"/>
<dbReference type="RefSeq" id="XP_022289577.1">
    <property type="nucleotide sequence ID" value="XM_022433869.1"/>
</dbReference>
<keyword evidence="12" id="KW-1185">Reference proteome</keyword>
<dbReference type="PROSITE" id="PS51140">
    <property type="entry name" value="CUE"/>
    <property type="match status" value="1"/>
</dbReference>
<evidence type="ECO:0000256" key="8">
    <source>
        <dbReference type="ARBA" id="ARBA00035713"/>
    </source>
</evidence>
<feature type="compositionally biased region" description="Basic and acidic residues" evidence="9">
    <location>
        <begin position="265"/>
        <end position="274"/>
    </location>
</feature>
<gene>
    <name evidence="13" type="primary">LOC111101400</name>
</gene>
<feature type="region of interest" description="Disordered" evidence="9">
    <location>
        <begin position="265"/>
        <end position="293"/>
    </location>
</feature>
<protein>
    <recommendedName>
        <fullName evidence="7">Lipid droplet-regulating VLDL assembly factor AUP1</fullName>
    </recommendedName>
    <alternativeName>
        <fullName evidence="8">Ancient ubiquitous protein 1</fullName>
    </alternativeName>
</protein>
<keyword evidence="3" id="KW-0551">Lipid droplet</keyword>
<comment type="similarity">
    <text evidence="6">Belongs to the AUP1 family.</text>
</comment>
<evidence type="ECO:0000256" key="1">
    <source>
        <dbReference type="ARBA" id="ARBA00004406"/>
    </source>
</evidence>
<dbReference type="Gene3D" id="1.10.8.10">
    <property type="entry name" value="DNA helicase RuvA subunit, C-terminal domain"/>
    <property type="match status" value="1"/>
</dbReference>
<dbReference type="Pfam" id="PF02845">
    <property type="entry name" value="CUE"/>
    <property type="match status" value="1"/>
</dbReference>
<accession>A0A8B8ADM0</accession>
<dbReference type="KEGG" id="cvn:111101400"/>
<dbReference type="Proteomes" id="UP000694844">
    <property type="component" value="Chromosome 6"/>
</dbReference>
<dbReference type="GO" id="GO:0043130">
    <property type="term" value="F:ubiquitin binding"/>
    <property type="evidence" value="ECO:0007669"/>
    <property type="project" value="InterPro"/>
</dbReference>
<dbReference type="GO" id="GO:0016746">
    <property type="term" value="F:acyltransferase activity"/>
    <property type="evidence" value="ECO:0007669"/>
    <property type="project" value="InterPro"/>
</dbReference>
<organism evidence="12 13">
    <name type="scientific">Crassostrea virginica</name>
    <name type="common">Eastern oyster</name>
    <dbReference type="NCBI Taxonomy" id="6565"/>
    <lineage>
        <taxon>Eukaryota</taxon>
        <taxon>Metazoa</taxon>
        <taxon>Spiralia</taxon>
        <taxon>Lophotrochozoa</taxon>
        <taxon>Mollusca</taxon>
        <taxon>Bivalvia</taxon>
        <taxon>Autobranchia</taxon>
        <taxon>Pteriomorphia</taxon>
        <taxon>Ostreida</taxon>
        <taxon>Ostreoidea</taxon>
        <taxon>Ostreidae</taxon>
        <taxon>Crassostrea</taxon>
    </lineage>
</organism>
<dbReference type="SUPFAM" id="SSF69593">
    <property type="entry name" value="Glycerol-3-phosphate (1)-acyltransferase"/>
    <property type="match status" value="1"/>
</dbReference>
<dbReference type="SMART" id="SM00546">
    <property type="entry name" value="CUE"/>
    <property type="match status" value="1"/>
</dbReference>
<evidence type="ECO:0000256" key="3">
    <source>
        <dbReference type="ARBA" id="ARBA00022677"/>
    </source>
</evidence>
<dbReference type="CDD" id="cd14420">
    <property type="entry name" value="CUE_AUP1"/>
    <property type="match status" value="1"/>
</dbReference>
<proteinExistence type="inferred from homology"/>
<keyword evidence="4" id="KW-0256">Endoplasmic reticulum</keyword>
<dbReference type="InterPro" id="IPR002123">
    <property type="entry name" value="Plipid/glycerol_acylTrfase"/>
</dbReference>
<dbReference type="PANTHER" id="PTHR15486:SF96">
    <property type="entry name" value="LIPID DROPLET-REGULATING VLDL ASSEMBLY FACTOR AUP1"/>
    <property type="match status" value="1"/>
</dbReference>
<feature type="transmembrane region" description="Helical" evidence="10">
    <location>
        <begin position="50"/>
        <end position="70"/>
    </location>
</feature>
<keyword evidence="5 10" id="KW-0472">Membrane</keyword>
<dbReference type="InterPro" id="IPR003892">
    <property type="entry name" value="CUE"/>
</dbReference>
<dbReference type="GO" id="GO:0005811">
    <property type="term" value="C:lipid droplet"/>
    <property type="evidence" value="ECO:0007669"/>
    <property type="project" value="UniProtKB-SubCell"/>
</dbReference>
<evidence type="ECO:0000256" key="5">
    <source>
        <dbReference type="ARBA" id="ARBA00023136"/>
    </source>
</evidence>
<evidence type="ECO:0000256" key="10">
    <source>
        <dbReference type="SAM" id="Phobius"/>
    </source>
</evidence>
<keyword evidence="10" id="KW-0812">Transmembrane</keyword>
<evidence type="ECO:0000313" key="12">
    <source>
        <dbReference type="Proteomes" id="UP000694844"/>
    </source>
</evidence>
<evidence type="ECO:0000259" key="11">
    <source>
        <dbReference type="PROSITE" id="PS51140"/>
    </source>
</evidence>
<evidence type="ECO:0000256" key="9">
    <source>
        <dbReference type="SAM" id="MobiDB-lite"/>
    </source>
</evidence>
<dbReference type="PANTHER" id="PTHR15486">
    <property type="entry name" value="ANCIENT UBIQUITOUS PROTEIN"/>
    <property type="match status" value="1"/>
</dbReference>
<evidence type="ECO:0000256" key="4">
    <source>
        <dbReference type="ARBA" id="ARBA00022824"/>
    </source>
</evidence>
<dbReference type="SMART" id="SM00563">
    <property type="entry name" value="PlsC"/>
    <property type="match status" value="1"/>
</dbReference>